<evidence type="ECO:0000256" key="2">
    <source>
        <dbReference type="SAM" id="Phobius"/>
    </source>
</evidence>
<gene>
    <name evidence="3" type="ORF">HMPREF1317_0976</name>
</gene>
<protein>
    <submittedName>
        <fullName evidence="3">Uncharacterized protein</fullName>
    </submittedName>
</protein>
<reference evidence="3 4" key="1">
    <citation type="submission" date="2012-05" db="EMBL/GenBank/DDBJ databases">
        <authorList>
            <person name="Harkins D.M."/>
            <person name="Madupu R."/>
            <person name="Durkin A.S."/>
            <person name="Torralba M."/>
            <person name="Methe B."/>
            <person name="Sutton G.G."/>
            <person name="Nelson K.E."/>
        </authorList>
    </citation>
    <scope>NUCLEOTIDE SEQUENCE [LARGE SCALE GENOMIC DNA]</scope>
    <source>
        <strain evidence="3 4">F0490</strain>
    </source>
</reference>
<feature type="region of interest" description="Disordered" evidence="1">
    <location>
        <begin position="241"/>
        <end position="275"/>
    </location>
</feature>
<feature type="transmembrane region" description="Helical" evidence="2">
    <location>
        <begin position="189"/>
        <end position="213"/>
    </location>
</feature>
<accession>J0NIB3</accession>
<dbReference type="AlphaFoldDB" id="J0NIB3"/>
<evidence type="ECO:0000313" key="3">
    <source>
        <dbReference type="EMBL" id="EJF46839.1"/>
    </source>
</evidence>
<feature type="compositionally biased region" description="Low complexity" evidence="1">
    <location>
        <begin position="413"/>
        <end position="429"/>
    </location>
</feature>
<feature type="compositionally biased region" description="Low complexity" evidence="1">
    <location>
        <begin position="314"/>
        <end position="326"/>
    </location>
</feature>
<organism evidence="3 4">
    <name type="scientific">Schaalia georgiae F0490</name>
    <dbReference type="NCBI Taxonomy" id="1125717"/>
    <lineage>
        <taxon>Bacteria</taxon>
        <taxon>Bacillati</taxon>
        <taxon>Actinomycetota</taxon>
        <taxon>Actinomycetes</taxon>
        <taxon>Actinomycetales</taxon>
        <taxon>Actinomycetaceae</taxon>
        <taxon>Schaalia</taxon>
    </lineage>
</organism>
<name>J0NIB3_9ACTO</name>
<feature type="compositionally biased region" description="Basic and acidic residues" evidence="1">
    <location>
        <begin position="339"/>
        <end position="349"/>
    </location>
</feature>
<dbReference type="EMBL" id="AKFS01000114">
    <property type="protein sequence ID" value="EJF46839.1"/>
    <property type="molecule type" value="Genomic_DNA"/>
</dbReference>
<feature type="compositionally biased region" description="Basic and acidic residues" evidence="1">
    <location>
        <begin position="241"/>
        <end position="260"/>
    </location>
</feature>
<evidence type="ECO:0000313" key="4">
    <source>
        <dbReference type="Proteomes" id="UP000004578"/>
    </source>
</evidence>
<comment type="caution">
    <text evidence="3">The sequence shown here is derived from an EMBL/GenBank/DDBJ whole genome shotgun (WGS) entry which is preliminary data.</text>
</comment>
<feature type="region of interest" description="Disordered" evidence="1">
    <location>
        <begin position="406"/>
        <end position="444"/>
    </location>
</feature>
<dbReference type="PATRIC" id="fig|1125717.3.peg.779"/>
<keyword evidence="4" id="KW-1185">Reference proteome</keyword>
<keyword evidence="2" id="KW-1133">Transmembrane helix</keyword>
<keyword evidence="2" id="KW-0472">Membrane</keyword>
<sequence>MLRFKRYPAASCVGVVALVCVLVGLLALTVFRPPARSESSVQSSTDLVMTRDGVLPLVKDDVTVTATSVSGAEVTLIFGTTQDVKGWIGDAAYTEVVGLEANREALKTQVHDAIGAGATQAQSGSGASNLAEQLAGSDMWLARSSGEGSASLDLVDVPQARSVLAVSTAGAGDVTLTLSWVNDQSNTPAIIAFLAALVFALIALVLFLTRWQLLRHRAERARRIDERRRADGLETSSIDSHEVAKKAAALRDEETARVEAARGATAESDGASSSDIDAVVEAIAEETGGALDSDADGGYDDPAEWYDAEEAQEEPQQWGPPQGEWPSADDGASQGGRHGIGERVIHEDPPQTEPTDTGIIDLSAIRPGVTLPSRRALREAREKGEHVLVVDGQEYDTGLIPAVSDDEDALGEAPTGAADDDASATGGWTSIMSGWLNDGGKGGK</sequence>
<feature type="region of interest" description="Disordered" evidence="1">
    <location>
        <begin position="309"/>
        <end position="358"/>
    </location>
</feature>
<keyword evidence="2" id="KW-0812">Transmembrane</keyword>
<proteinExistence type="predicted"/>
<evidence type="ECO:0000256" key="1">
    <source>
        <dbReference type="SAM" id="MobiDB-lite"/>
    </source>
</evidence>
<dbReference type="Proteomes" id="UP000004578">
    <property type="component" value="Unassembled WGS sequence"/>
</dbReference>
<dbReference type="RefSeq" id="WP_005869255.1">
    <property type="nucleotide sequence ID" value="NZ_AKFS01000114.1"/>
</dbReference>